<evidence type="ECO:0000313" key="2">
    <source>
        <dbReference type="EMBL" id="ORY14868.1"/>
    </source>
</evidence>
<dbReference type="Proteomes" id="UP000193144">
    <property type="component" value="Unassembled WGS sequence"/>
</dbReference>
<evidence type="ECO:0000313" key="3">
    <source>
        <dbReference type="Proteomes" id="UP000193144"/>
    </source>
</evidence>
<protein>
    <submittedName>
        <fullName evidence="2">Uncharacterized protein</fullName>
    </submittedName>
</protein>
<feature type="region of interest" description="Disordered" evidence="1">
    <location>
        <begin position="83"/>
        <end position="106"/>
    </location>
</feature>
<gene>
    <name evidence="2" type="ORF">BCR34DRAFT_585422</name>
</gene>
<proteinExistence type="predicted"/>
<organism evidence="2 3">
    <name type="scientific">Clohesyomyces aquaticus</name>
    <dbReference type="NCBI Taxonomy" id="1231657"/>
    <lineage>
        <taxon>Eukaryota</taxon>
        <taxon>Fungi</taxon>
        <taxon>Dikarya</taxon>
        <taxon>Ascomycota</taxon>
        <taxon>Pezizomycotina</taxon>
        <taxon>Dothideomycetes</taxon>
        <taxon>Pleosporomycetidae</taxon>
        <taxon>Pleosporales</taxon>
        <taxon>Lindgomycetaceae</taxon>
        <taxon>Clohesyomyces</taxon>
    </lineage>
</organism>
<sequence length="436" mass="47071">MRVRCAKSNSSFKGPTGTMRGHRRVLQQAAAAPFIAAMDRPRRPPRPQELQPPRVGRVAFAGLHPFWSPPPCVPGSLPREWASDGPCSSSATPQGQTVRPAHIPVLPTAKIRRRNFKKVFCGPPDNPLVNSDSQQSSDAAGKNSAECASVRAGLAGCDEKRVGAPVCLPWAARMHPFWQILGVWSAADSRYGEGTDRPRGEMPPRPGKFIRLECAHLGVWGNGCDAVQERHVASSQGQVDVLCAIWTSAVAVRETVSGSTSRSLQDRRSTANKSTRRACIQVPVSLGSAEGLQRSLLMCQMGHVRDRSAQISVASAPVIRRGALFATSHLQALRVRALDETVGRGVGEAQVTCSCGSATWDPWAHMAPSLRSNENVSRAFPEGSNSQAKVLVAPTHSPSWTSGHHTPCPVLRIWPTGVVQEWALGQKVSWARSRQT</sequence>
<accession>A0A1Y1ZXC5</accession>
<reference evidence="2 3" key="1">
    <citation type="submission" date="2016-07" db="EMBL/GenBank/DDBJ databases">
        <title>Pervasive Adenine N6-methylation of Active Genes in Fungi.</title>
        <authorList>
            <consortium name="DOE Joint Genome Institute"/>
            <person name="Mondo S.J."/>
            <person name="Dannebaum R.O."/>
            <person name="Kuo R.C."/>
            <person name="Labutti K."/>
            <person name="Haridas S."/>
            <person name="Kuo A."/>
            <person name="Salamov A."/>
            <person name="Ahrendt S.R."/>
            <person name="Lipzen A."/>
            <person name="Sullivan W."/>
            <person name="Andreopoulos W.B."/>
            <person name="Clum A."/>
            <person name="Lindquist E."/>
            <person name="Daum C."/>
            <person name="Ramamoorthy G.K."/>
            <person name="Gryganskyi A."/>
            <person name="Culley D."/>
            <person name="Magnuson J.K."/>
            <person name="James T.Y."/>
            <person name="O'Malley M.A."/>
            <person name="Stajich J.E."/>
            <person name="Spatafora J.W."/>
            <person name="Visel A."/>
            <person name="Grigoriev I.V."/>
        </authorList>
    </citation>
    <scope>NUCLEOTIDE SEQUENCE [LARGE SCALE GENOMIC DNA]</scope>
    <source>
        <strain evidence="2 3">CBS 115471</strain>
    </source>
</reference>
<dbReference type="EMBL" id="MCFA01000029">
    <property type="protein sequence ID" value="ORY14868.1"/>
    <property type="molecule type" value="Genomic_DNA"/>
</dbReference>
<dbReference type="AlphaFoldDB" id="A0A1Y1ZXC5"/>
<keyword evidence="3" id="KW-1185">Reference proteome</keyword>
<comment type="caution">
    <text evidence="2">The sequence shown here is derived from an EMBL/GenBank/DDBJ whole genome shotgun (WGS) entry which is preliminary data.</text>
</comment>
<feature type="compositionally biased region" description="Polar residues" evidence="1">
    <location>
        <begin position="86"/>
        <end position="97"/>
    </location>
</feature>
<feature type="region of interest" description="Disordered" evidence="1">
    <location>
        <begin position="1"/>
        <end position="20"/>
    </location>
</feature>
<name>A0A1Y1ZXC5_9PLEO</name>
<evidence type="ECO:0000256" key="1">
    <source>
        <dbReference type="SAM" id="MobiDB-lite"/>
    </source>
</evidence>